<feature type="region of interest" description="Disordered" evidence="1">
    <location>
        <begin position="297"/>
        <end position="322"/>
    </location>
</feature>
<evidence type="ECO:0000256" key="1">
    <source>
        <dbReference type="SAM" id="MobiDB-lite"/>
    </source>
</evidence>
<feature type="compositionally biased region" description="Polar residues" evidence="1">
    <location>
        <begin position="297"/>
        <end position="307"/>
    </location>
</feature>
<dbReference type="EMBL" id="JAKWFO010000002">
    <property type="protein sequence ID" value="KAI9638739.1"/>
    <property type="molecule type" value="Genomic_DNA"/>
</dbReference>
<accession>A0AA38HGW8</accession>
<dbReference type="Proteomes" id="UP001164286">
    <property type="component" value="Unassembled WGS sequence"/>
</dbReference>
<dbReference type="GeneID" id="77727408"/>
<protein>
    <submittedName>
        <fullName evidence="2">Uncharacterized protein</fullName>
    </submittedName>
</protein>
<sequence>MAETSASSSVPRPILSIVTVSPASTQTAPSASAPELYPKLVDLYPVSPPLHTAKDRSTAYVWRNRLLPTIYAEPVPVLTVTSVNRDVIRDEAPDEVYLGAGFADSGHDENIFDDFRDWWVRKYPAERVFGEDEAQCDAAFQEMWRSSATAALIALDDAELGRTVVVQPWAVTQMTLSEDVDSSPLIRVKSFGCSTQLLNPEEQTKTTDPEKQYRFKVLRCHDRNEYYSTEVPTGWVEPDVPVKVFAKIPPIWFAVAPLRTTEDAAPQDTAEDDGEANSLQIAEMSLEESEAKAQNLCNPTCRGTQRPPSLLRTKRRPNPPLKKDACHPYLQPWFRGGTVPARLHVPVLLDLSELIPQEVSRKEFISSWCLSIHDKIPPADSRTMSSTTASDEQYPYVLLSDRRVRYEYATYVGQLRRPPPPPPEPVPEDHRLPDASCIMGPPPDPPNYVAIPVDGARWCRRVLLDENDLSAKPKMELTVEPYLMSSEWTPVFQRGDAPLVKPSIELSWAEDLKKTWWNSLMPGEDIEGLDREMICDALWKRMVPSAEERSISLNRNLRIRAVARPPLTTTTQDGRVTTVELGYSTQPLGTEAPNTLPETILHQITFRSGPANSTTAKTWSVNPAEITQALTELMADLTSREAGGLAKDGSARRSFRRIDEEGILGS</sequence>
<proteinExistence type="predicted"/>
<keyword evidence="3" id="KW-1185">Reference proteome</keyword>
<comment type="caution">
    <text evidence="2">The sequence shown here is derived from an EMBL/GenBank/DDBJ whole genome shotgun (WGS) entry which is preliminary data.</text>
</comment>
<dbReference type="AlphaFoldDB" id="A0AA38HGW8"/>
<organism evidence="2 3">
    <name type="scientific">Dioszegia hungarica</name>
    <dbReference type="NCBI Taxonomy" id="4972"/>
    <lineage>
        <taxon>Eukaryota</taxon>
        <taxon>Fungi</taxon>
        <taxon>Dikarya</taxon>
        <taxon>Basidiomycota</taxon>
        <taxon>Agaricomycotina</taxon>
        <taxon>Tremellomycetes</taxon>
        <taxon>Tremellales</taxon>
        <taxon>Bulleribasidiaceae</taxon>
        <taxon>Dioszegia</taxon>
    </lineage>
</organism>
<gene>
    <name evidence="2" type="ORF">MKK02DRAFT_31065</name>
</gene>
<evidence type="ECO:0000313" key="2">
    <source>
        <dbReference type="EMBL" id="KAI9638739.1"/>
    </source>
</evidence>
<reference evidence="2" key="1">
    <citation type="journal article" date="2022" name="G3 (Bethesda)">
        <title>High quality genome of the basidiomycete yeast Dioszegia hungarica PDD-24b-2 isolated from cloud water.</title>
        <authorList>
            <person name="Jarrige D."/>
            <person name="Haridas S."/>
            <person name="Bleykasten-Grosshans C."/>
            <person name="Joly M."/>
            <person name="Nadalig T."/>
            <person name="Sancelme M."/>
            <person name="Vuilleumier S."/>
            <person name="Grigoriev I.V."/>
            <person name="Amato P."/>
            <person name="Bringel F."/>
        </authorList>
    </citation>
    <scope>NUCLEOTIDE SEQUENCE</scope>
    <source>
        <strain evidence="2">PDD-24b-2</strain>
    </source>
</reference>
<dbReference type="RefSeq" id="XP_052948516.1">
    <property type="nucleotide sequence ID" value="XM_053088203.1"/>
</dbReference>
<evidence type="ECO:0000313" key="3">
    <source>
        <dbReference type="Proteomes" id="UP001164286"/>
    </source>
</evidence>
<name>A0AA38HGW8_9TREE</name>